<dbReference type="PANTHER" id="PTHR46399">
    <property type="entry name" value="B30.2/SPRY DOMAIN-CONTAINING PROTEIN"/>
    <property type="match status" value="1"/>
</dbReference>
<name>A0A8C0EVJ4_BUBBB</name>
<sequence length="173" mass="19873">FIIVILLTIIQGLIINAFGELRDQQVQVEDMETECFICGIGSNYFDTTPQGFETHTLEEHNLDETEHMGQESYVWKMYQERCWDFFPAGDCFRKSLPLPSAGVTKNFTTFQTKIKSTFFLQDRLCLQIRSFKSYGTCTCISECSLSDKCFPIPKDCVICYLYLPVSFSIAPES</sequence>
<keyword evidence="1" id="KW-0732">Signal</keyword>
<evidence type="ECO:0000256" key="1">
    <source>
        <dbReference type="SAM" id="SignalP"/>
    </source>
</evidence>
<dbReference type="AlphaFoldDB" id="A0A8C0EVJ4"/>
<dbReference type="GO" id="GO:0042383">
    <property type="term" value="C:sarcolemma"/>
    <property type="evidence" value="ECO:0007669"/>
    <property type="project" value="TreeGrafter"/>
</dbReference>
<dbReference type="GO" id="GO:0034704">
    <property type="term" value="C:calcium channel complex"/>
    <property type="evidence" value="ECO:0007669"/>
    <property type="project" value="TreeGrafter"/>
</dbReference>
<accession>A0A8C0EVJ4</accession>
<evidence type="ECO:0000313" key="2">
    <source>
        <dbReference type="Ensembl" id="ENSBOBP00000009552.1"/>
    </source>
</evidence>
<dbReference type="InterPro" id="IPR015925">
    <property type="entry name" value="Ryanodine_IP3_receptor"/>
</dbReference>
<proteinExistence type="predicted"/>
<dbReference type="GO" id="GO:0030018">
    <property type="term" value="C:Z disc"/>
    <property type="evidence" value="ECO:0007669"/>
    <property type="project" value="TreeGrafter"/>
</dbReference>
<protein>
    <submittedName>
        <fullName evidence="2">Uncharacterized protein</fullName>
    </submittedName>
</protein>
<dbReference type="GO" id="GO:0014808">
    <property type="term" value="P:release of sequestered calcium ion into cytosol by sarcoplasmic reticulum"/>
    <property type="evidence" value="ECO:0007669"/>
    <property type="project" value="TreeGrafter"/>
</dbReference>
<dbReference type="GO" id="GO:0005790">
    <property type="term" value="C:smooth endoplasmic reticulum"/>
    <property type="evidence" value="ECO:0007669"/>
    <property type="project" value="TreeGrafter"/>
</dbReference>
<dbReference type="Proteomes" id="UP000694567">
    <property type="component" value="Unplaced"/>
</dbReference>
<keyword evidence="3" id="KW-1185">Reference proteome</keyword>
<feature type="signal peptide" evidence="1">
    <location>
        <begin position="1"/>
        <end position="19"/>
    </location>
</feature>
<dbReference type="GO" id="GO:0033017">
    <property type="term" value="C:sarcoplasmic reticulum membrane"/>
    <property type="evidence" value="ECO:0007669"/>
    <property type="project" value="TreeGrafter"/>
</dbReference>
<reference evidence="2" key="1">
    <citation type="submission" date="2025-08" db="UniProtKB">
        <authorList>
            <consortium name="Ensembl"/>
        </authorList>
    </citation>
    <scope>IDENTIFICATION</scope>
</reference>
<dbReference type="GO" id="GO:0006941">
    <property type="term" value="P:striated muscle contraction"/>
    <property type="evidence" value="ECO:0007669"/>
    <property type="project" value="TreeGrafter"/>
</dbReference>
<reference evidence="2" key="2">
    <citation type="submission" date="2025-09" db="UniProtKB">
        <authorList>
            <consortium name="Ensembl"/>
        </authorList>
    </citation>
    <scope>IDENTIFICATION</scope>
</reference>
<feature type="chain" id="PRO_5034419882" evidence="1">
    <location>
        <begin position="20"/>
        <end position="173"/>
    </location>
</feature>
<organism evidence="2 3">
    <name type="scientific">Bubo bubo</name>
    <name type="common">Eurasian eagle-owl</name>
    <name type="synonym">Strix bubo</name>
    <dbReference type="NCBI Taxonomy" id="30461"/>
    <lineage>
        <taxon>Eukaryota</taxon>
        <taxon>Metazoa</taxon>
        <taxon>Chordata</taxon>
        <taxon>Craniata</taxon>
        <taxon>Vertebrata</taxon>
        <taxon>Euteleostomi</taxon>
        <taxon>Archelosauria</taxon>
        <taxon>Archosauria</taxon>
        <taxon>Dinosauria</taxon>
        <taxon>Saurischia</taxon>
        <taxon>Theropoda</taxon>
        <taxon>Coelurosauria</taxon>
        <taxon>Aves</taxon>
        <taxon>Neognathae</taxon>
        <taxon>Neoaves</taxon>
        <taxon>Telluraves</taxon>
        <taxon>Strigiformes</taxon>
        <taxon>Strigidae</taxon>
        <taxon>Bubo</taxon>
    </lineage>
</organism>
<evidence type="ECO:0000313" key="3">
    <source>
        <dbReference type="Proteomes" id="UP000694567"/>
    </source>
</evidence>
<dbReference type="Ensembl" id="ENSBOBT00000009793.1">
    <property type="protein sequence ID" value="ENSBOBP00000009552.1"/>
    <property type="gene ID" value="ENSBOBG00000006155.1"/>
</dbReference>
<dbReference type="GO" id="GO:0005219">
    <property type="term" value="F:ryanodine-sensitive calcium-release channel activity"/>
    <property type="evidence" value="ECO:0007669"/>
    <property type="project" value="TreeGrafter"/>
</dbReference>
<dbReference type="PANTHER" id="PTHR46399:SF10">
    <property type="entry name" value="RYANODINE RECEPTOR 1"/>
    <property type="match status" value="1"/>
</dbReference>